<protein>
    <submittedName>
        <fullName evidence="1">Uncharacterized protein</fullName>
    </submittedName>
</protein>
<dbReference type="RefSeq" id="WP_190437212.1">
    <property type="nucleotide sequence ID" value="NZ_JAMPKM010000033.1"/>
</dbReference>
<keyword evidence="2" id="KW-1185">Reference proteome</keyword>
<sequence length="90" mass="9911">MMASFWASTDIALPSDKVTLRSSSEKTIVTVESQRFGLKTLEIEGKLLLCEETAKAAYLAALGFQDDASVSVIVTSVIQYNNDDDEDDRF</sequence>
<evidence type="ECO:0000313" key="1">
    <source>
        <dbReference type="EMBL" id="MEP0820542.1"/>
    </source>
</evidence>
<accession>A0ABV0JFI3</accession>
<organism evidence="1 2">
    <name type="scientific">Trichocoleus desertorum GB2-A4</name>
    <dbReference type="NCBI Taxonomy" id="2933944"/>
    <lineage>
        <taxon>Bacteria</taxon>
        <taxon>Bacillati</taxon>
        <taxon>Cyanobacteriota</taxon>
        <taxon>Cyanophyceae</taxon>
        <taxon>Leptolyngbyales</taxon>
        <taxon>Trichocoleusaceae</taxon>
        <taxon>Trichocoleus</taxon>
    </lineage>
</organism>
<dbReference type="EMBL" id="JAMPKM010000033">
    <property type="protein sequence ID" value="MEP0820542.1"/>
    <property type="molecule type" value="Genomic_DNA"/>
</dbReference>
<evidence type="ECO:0000313" key="2">
    <source>
        <dbReference type="Proteomes" id="UP001464891"/>
    </source>
</evidence>
<comment type="caution">
    <text evidence="1">The sequence shown here is derived from an EMBL/GenBank/DDBJ whole genome shotgun (WGS) entry which is preliminary data.</text>
</comment>
<gene>
    <name evidence="1" type="ORF">NC998_25950</name>
</gene>
<reference evidence="1 2" key="1">
    <citation type="submission" date="2022-04" db="EMBL/GenBank/DDBJ databases">
        <title>Positive selection, recombination, and allopatry shape intraspecific diversity of widespread and dominant cyanobacteria.</title>
        <authorList>
            <person name="Wei J."/>
            <person name="Shu W."/>
            <person name="Hu C."/>
        </authorList>
    </citation>
    <scope>NUCLEOTIDE SEQUENCE [LARGE SCALE GENOMIC DNA]</scope>
    <source>
        <strain evidence="1 2">GB2-A4</strain>
    </source>
</reference>
<dbReference type="Proteomes" id="UP001464891">
    <property type="component" value="Unassembled WGS sequence"/>
</dbReference>
<name>A0ABV0JFI3_9CYAN</name>
<proteinExistence type="predicted"/>